<evidence type="ECO:0000313" key="2">
    <source>
        <dbReference type="EMBL" id="RDU47719.1"/>
    </source>
</evidence>
<name>A0A3D8H9Q0_9BACT</name>
<proteinExistence type="predicted"/>
<accession>A0A3D8H9Q0</accession>
<dbReference type="Proteomes" id="UP000256321">
    <property type="component" value="Unassembled WGS sequence"/>
</dbReference>
<comment type="caution">
    <text evidence="2">The sequence shown here is derived from an EMBL/GenBank/DDBJ whole genome shotgun (WGS) entry which is preliminary data.</text>
</comment>
<reference evidence="2 3" key="1">
    <citation type="submission" date="2018-07" db="EMBL/GenBank/DDBJ databases">
        <title>Parabacteroides acidifaciens nov. sp., isolated from human feces.</title>
        <authorList>
            <person name="Wang Y.J."/>
        </authorList>
    </citation>
    <scope>NUCLEOTIDE SEQUENCE [LARGE SCALE GENOMIC DNA]</scope>
    <source>
        <strain evidence="2 3">426-9</strain>
    </source>
</reference>
<evidence type="ECO:0000256" key="1">
    <source>
        <dbReference type="SAM" id="MobiDB-lite"/>
    </source>
</evidence>
<gene>
    <name evidence="2" type="ORF">DWU89_18020</name>
</gene>
<protein>
    <submittedName>
        <fullName evidence="2">Uncharacterized protein</fullName>
    </submittedName>
</protein>
<sequence length="100" mass="10932">MSVSSRGLVGAVREPPKSPLSPRLTRGRKRTGLINQLFIGSVLMRSRVKRGNRAVLTHPPEICRAYSPKTTSHIISRLPQMLHNASNHFGGEAAHSRAVA</sequence>
<organism evidence="2 3">
    <name type="scientific">Parabacteroides acidifaciens</name>
    <dbReference type="NCBI Taxonomy" id="2290935"/>
    <lineage>
        <taxon>Bacteria</taxon>
        <taxon>Pseudomonadati</taxon>
        <taxon>Bacteroidota</taxon>
        <taxon>Bacteroidia</taxon>
        <taxon>Bacteroidales</taxon>
        <taxon>Tannerellaceae</taxon>
        <taxon>Parabacteroides</taxon>
    </lineage>
</organism>
<dbReference type="AlphaFoldDB" id="A0A3D8H9Q0"/>
<evidence type="ECO:0000313" key="3">
    <source>
        <dbReference type="Proteomes" id="UP000256321"/>
    </source>
</evidence>
<feature type="region of interest" description="Disordered" evidence="1">
    <location>
        <begin position="1"/>
        <end position="27"/>
    </location>
</feature>
<dbReference type="EMBL" id="QREV01000063">
    <property type="protein sequence ID" value="RDU47719.1"/>
    <property type="molecule type" value="Genomic_DNA"/>
</dbReference>